<reference evidence="2 3" key="1">
    <citation type="journal article" date="2012" name="Appl. Environ. Microbiol.">
        <title>Short-read sequencing for genomic analysis of the brown rot fungus Fibroporia radiculosa.</title>
        <authorList>
            <person name="Tang J.D."/>
            <person name="Perkins A.D."/>
            <person name="Sonstegard T.S."/>
            <person name="Schroeder S.G."/>
            <person name="Burgess S.C."/>
            <person name="Diehl S.V."/>
        </authorList>
    </citation>
    <scope>NUCLEOTIDE SEQUENCE [LARGE SCALE GENOMIC DNA]</scope>
    <source>
        <strain evidence="2 3">TFFH 294</strain>
    </source>
</reference>
<name>J7RW69_9APHY</name>
<evidence type="ECO:0000256" key="1">
    <source>
        <dbReference type="SAM" id="MobiDB-lite"/>
    </source>
</evidence>
<dbReference type="AlphaFoldDB" id="J7RW69"/>
<evidence type="ECO:0000313" key="2">
    <source>
        <dbReference type="EMBL" id="CCM07150.1"/>
    </source>
</evidence>
<dbReference type="Proteomes" id="UP000006352">
    <property type="component" value="Unassembled WGS sequence"/>
</dbReference>
<accession>J7RW69</accession>
<sequence>MVQTLQSSVKGPNNWGSGTRLVN</sequence>
<dbReference type="HOGENOM" id="CLU_3423303_0_0_1"/>
<gene>
    <name evidence="2" type="ORF">FIBRA_09488</name>
</gene>
<protein>
    <submittedName>
        <fullName evidence="2">Uncharacterized protein</fullName>
    </submittedName>
</protein>
<proteinExistence type="predicted"/>
<feature type="region of interest" description="Disordered" evidence="1">
    <location>
        <begin position="1"/>
        <end position="23"/>
    </location>
</feature>
<dbReference type="InParanoid" id="J7RW69"/>
<organism evidence="2 3">
    <name type="scientific">Fibroporia radiculosa</name>
    <dbReference type="NCBI Taxonomy" id="599839"/>
    <lineage>
        <taxon>Eukaryota</taxon>
        <taxon>Fungi</taxon>
        <taxon>Dikarya</taxon>
        <taxon>Basidiomycota</taxon>
        <taxon>Agaricomycotina</taxon>
        <taxon>Agaricomycetes</taxon>
        <taxon>Polyporales</taxon>
        <taxon>Fibroporiaceae</taxon>
        <taxon>Fibroporia</taxon>
    </lineage>
</organism>
<keyword evidence="3" id="KW-1185">Reference proteome</keyword>
<dbReference type="EMBL" id="HE797673">
    <property type="protein sequence ID" value="CCM07150.1"/>
    <property type="molecule type" value="Genomic_DNA"/>
</dbReference>
<evidence type="ECO:0000313" key="3">
    <source>
        <dbReference type="Proteomes" id="UP000006352"/>
    </source>
</evidence>